<comment type="caution">
    <text evidence="2">The sequence shown here is derived from an EMBL/GenBank/DDBJ whole genome shotgun (WGS) entry which is preliminary data.</text>
</comment>
<evidence type="ECO:0000313" key="3">
    <source>
        <dbReference type="Proteomes" id="UP001551675"/>
    </source>
</evidence>
<keyword evidence="3" id="KW-1185">Reference proteome</keyword>
<reference evidence="2 3" key="1">
    <citation type="submission" date="2024-06" db="EMBL/GenBank/DDBJ databases">
        <title>The Natural Products Discovery Center: Release of the First 8490 Sequenced Strains for Exploring Actinobacteria Biosynthetic Diversity.</title>
        <authorList>
            <person name="Kalkreuter E."/>
            <person name="Kautsar S.A."/>
            <person name="Yang D."/>
            <person name="Bader C.D."/>
            <person name="Teijaro C.N."/>
            <person name="Fluegel L."/>
            <person name="Davis C.M."/>
            <person name="Simpson J.R."/>
            <person name="Lauterbach L."/>
            <person name="Steele A.D."/>
            <person name="Gui C."/>
            <person name="Meng S."/>
            <person name="Li G."/>
            <person name="Viehrig K."/>
            <person name="Ye F."/>
            <person name="Su P."/>
            <person name="Kiefer A.F."/>
            <person name="Nichols A."/>
            <person name="Cepeda A.J."/>
            <person name="Yan W."/>
            <person name="Fan B."/>
            <person name="Jiang Y."/>
            <person name="Adhikari A."/>
            <person name="Zheng C.-J."/>
            <person name="Schuster L."/>
            <person name="Cowan T.M."/>
            <person name="Smanski M.J."/>
            <person name="Chevrette M.G."/>
            <person name="De Carvalho L.P.S."/>
            <person name="Shen B."/>
        </authorList>
    </citation>
    <scope>NUCLEOTIDE SEQUENCE [LARGE SCALE GENOMIC DNA]</scope>
    <source>
        <strain evidence="2 3">NPDC050100</strain>
    </source>
</reference>
<evidence type="ECO:0008006" key="4">
    <source>
        <dbReference type="Google" id="ProtNLM"/>
    </source>
</evidence>
<feature type="transmembrane region" description="Helical" evidence="1">
    <location>
        <begin position="172"/>
        <end position="194"/>
    </location>
</feature>
<feature type="transmembrane region" description="Helical" evidence="1">
    <location>
        <begin position="56"/>
        <end position="77"/>
    </location>
</feature>
<feature type="transmembrane region" description="Helical" evidence="1">
    <location>
        <begin position="137"/>
        <end position="160"/>
    </location>
</feature>
<dbReference type="EMBL" id="JBFALK010000012">
    <property type="protein sequence ID" value="MEV0971356.1"/>
    <property type="molecule type" value="Genomic_DNA"/>
</dbReference>
<dbReference type="Proteomes" id="UP001551675">
    <property type="component" value="Unassembled WGS sequence"/>
</dbReference>
<protein>
    <recommendedName>
        <fullName evidence="4">DUF4386 family protein</fullName>
    </recommendedName>
</protein>
<sequence length="233" mass="24575">MSALSDPRRFRRTAAGLCLVVAPVLYVAGVVADPALRQGGDTVGVYGRYPDQVSVSASLLHWSWVLLLPGIVGMIHLVRWRGVVFGHIAGGLAFLGIVNFSGLMLGDFFYSRLERAMPAAQGAMLADEAFADPGARYAFQIPGFLGLLGLLLLGLALAYARHTPWWAPFAMVLGALGAPVFPIGTVVGGALYLAGSGVIGLRMLRMSDDEWAGELRAQPAPAGSPSGNRANTR</sequence>
<evidence type="ECO:0000313" key="2">
    <source>
        <dbReference type="EMBL" id="MEV0971356.1"/>
    </source>
</evidence>
<dbReference type="RefSeq" id="WP_358135569.1">
    <property type="nucleotide sequence ID" value="NZ_JBFALK010000012.1"/>
</dbReference>
<evidence type="ECO:0000256" key="1">
    <source>
        <dbReference type="SAM" id="Phobius"/>
    </source>
</evidence>
<keyword evidence="1" id="KW-0812">Transmembrane</keyword>
<keyword evidence="1" id="KW-1133">Transmembrane helix</keyword>
<keyword evidence="1" id="KW-0472">Membrane</keyword>
<proteinExistence type="predicted"/>
<organism evidence="2 3">
    <name type="scientific">Microtetraspora glauca</name>
    <dbReference type="NCBI Taxonomy" id="1996"/>
    <lineage>
        <taxon>Bacteria</taxon>
        <taxon>Bacillati</taxon>
        <taxon>Actinomycetota</taxon>
        <taxon>Actinomycetes</taxon>
        <taxon>Streptosporangiales</taxon>
        <taxon>Streptosporangiaceae</taxon>
        <taxon>Microtetraspora</taxon>
    </lineage>
</organism>
<feature type="transmembrane region" description="Helical" evidence="1">
    <location>
        <begin position="84"/>
        <end position="105"/>
    </location>
</feature>
<gene>
    <name evidence="2" type="ORF">AB0I59_22240</name>
</gene>
<accession>A0ABV3GIV1</accession>
<name>A0ABV3GIV1_MICGL</name>